<dbReference type="SMART" id="SM00358">
    <property type="entry name" value="DSRM"/>
    <property type="match status" value="1"/>
</dbReference>
<keyword evidence="8" id="KW-0479">Metal-binding</keyword>
<dbReference type="PROSITE" id="PS50137">
    <property type="entry name" value="DS_RBD"/>
    <property type="match status" value="1"/>
</dbReference>
<keyword evidence="12" id="KW-1185">Reference proteome</keyword>
<dbReference type="SMART" id="SM00535">
    <property type="entry name" value="RIBOc"/>
    <property type="match status" value="1"/>
</dbReference>
<comment type="caution">
    <text evidence="11">The sequence shown here is derived from an EMBL/GenBank/DDBJ whole genome shotgun (WGS) entry which is preliminary data.</text>
</comment>
<accession>A0ABX0HKP6</accession>
<feature type="binding site" evidence="8">
    <location>
        <position position="153"/>
    </location>
    <ligand>
        <name>Mg(2+)</name>
        <dbReference type="ChEBI" id="CHEBI:18420"/>
    </ligand>
</feature>
<dbReference type="EC" id="3.1.26.3" evidence="8"/>
<protein>
    <recommendedName>
        <fullName evidence="8">Ribonuclease 3</fullName>
        <ecNumber evidence="8">3.1.26.3</ecNumber>
    </recommendedName>
    <alternativeName>
        <fullName evidence="8">Ribonuclease III</fullName>
        <shortName evidence="8">RNase III</shortName>
    </alternativeName>
</protein>
<dbReference type="PANTHER" id="PTHR11207:SF0">
    <property type="entry name" value="RIBONUCLEASE 3"/>
    <property type="match status" value="1"/>
</dbReference>
<organism evidence="11 12">
    <name type="scientific">Aquisalinus luteolus</name>
    <dbReference type="NCBI Taxonomy" id="1566827"/>
    <lineage>
        <taxon>Bacteria</taxon>
        <taxon>Pseudomonadati</taxon>
        <taxon>Pseudomonadota</taxon>
        <taxon>Alphaproteobacteria</taxon>
        <taxon>Parvularculales</taxon>
        <taxon>Parvularculaceae</taxon>
        <taxon>Aquisalinus</taxon>
    </lineage>
</organism>
<proteinExistence type="inferred from homology"/>
<keyword evidence="3 8" id="KW-0507">mRNA processing</keyword>
<evidence type="ECO:0000259" key="10">
    <source>
        <dbReference type="PROSITE" id="PS50142"/>
    </source>
</evidence>
<dbReference type="InterPro" id="IPR011907">
    <property type="entry name" value="RNase_III"/>
</dbReference>
<dbReference type="InterPro" id="IPR036389">
    <property type="entry name" value="RNase_III_sf"/>
</dbReference>
<keyword evidence="8" id="KW-0699">rRNA-binding</keyword>
<evidence type="ECO:0000256" key="7">
    <source>
        <dbReference type="ARBA" id="ARBA00022884"/>
    </source>
</evidence>
<evidence type="ECO:0000313" key="11">
    <source>
        <dbReference type="EMBL" id="NHK27563.1"/>
    </source>
</evidence>
<keyword evidence="8" id="KW-0963">Cytoplasm</keyword>
<dbReference type="Proteomes" id="UP000818603">
    <property type="component" value="Unassembled WGS sequence"/>
</dbReference>
<dbReference type="Pfam" id="PF14622">
    <property type="entry name" value="Ribonucleas_3_3"/>
    <property type="match status" value="1"/>
</dbReference>
<gene>
    <name evidence="8 11" type="primary">rnc</name>
    <name evidence="11" type="ORF">FF098_006575</name>
</gene>
<evidence type="ECO:0000256" key="6">
    <source>
        <dbReference type="ARBA" id="ARBA00022801"/>
    </source>
</evidence>
<feature type="active site" evidence="8">
    <location>
        <position position="153"/>
    </location>
</feature>
<evidence type="ECO:0000259" key="9">
    <source>
        <dbReference type="PROSITE" id="PS50137"/>
    </source>
</evidence>
<feature type="active site" evidence="8">
    <location>
        <position position="81"/>
    </location>
</feature>
<comment type="similarity">
    <text evidence="2">Belongs to the ribonuclease III family.</text>
</comment>
<dbReference type="Gene3D" id="3.30.160.20">
    <property type="match status" value="1"/>
</dbReference>
<feature type="binding site" evidence="8">
    <location>
        <position position="150"/>
    </location>
    <ligand>
        <name>Mg(2+)</name>
        <dbReference type="ChEBI" id="CHEBI:18420"/>
    </ligand>
</feature>
<dbReference type="GO" id="GO:0004525">
    <property type="term" value="F:ribonuclease III activity"/>
    <property type="evidence" value="ECO:0007669"/>
    <property type="project" value="UniProtKB-EC"/>
</dbReference>
<evidence type="ECO:0000256" key="8">
    <source>
        <dbReference type="HAMAP-Rule" id="MF_00104"/>
    </source>
</evidence>
<comment type="function">
    <text evidence="8">Digests double-stranded RNA. Involved in the processing of primary rRNA transcript to yield the immediate precursors to the large and small rRNAs (23S and 16S). Processes some mRNAs, and tRNAs when they are encoded in the rRNA operon. Processes pre-crRNA and tracrRNA of type II CRISPR loci if present in the organism.</text>
</comment>
<dbReference type="Pfam" id="PF00035">
    <property type="entry name" value="dsrm"/>
    <property type="match status" value="1"/>
</dbReference>
<keyword evidence="8" id="KW-0460">Magnesium</keyword>
<dbReference type="PANTHER" id="PTHR11207">
    <property type="entry name" value="RIBONUCLEASE III"/>
    <property type="match status" value="1"/>
</dbReference>
<dbReference type="PROSITE" id="PS00517">
    <property type="entry name" value="RNASE_3_1"/>
    <property type="match status" value="1"/>
</dbReference>
<keyword evidence="7 8" id="KW-0694">RNA-binding</keyword>
<dbReference type="SUPFAM" id="SSF69065">
    <property type="entry name" value="RNase III domain-like"/>
    <property type="match status" value="1"/>
</dbReference>
<evidence type="ECO:0000256" key="4">
    <source>
        <dbReference type="ARBA" id="ARBA00022722"/>
    </source>
</evidence>
<feature type="domain" description="RNase III" evidence="10">
    <location>
        <begin position="38"/>
        <end position="164"/>
    </location>
</feature>
<evidence type="ECO:0000256" key="1">
    <source>
        <dbReference type="ARBA" id="ARBA00000109"/>
    </source>
</evidence>
<dbReference type="Gene3D" id="1.10.1520.10">
    <property type="entry name" value="Ribonuclease III domain"/>
    <property type="match status" value="1"/>
</dbReference>
<keyword evidence="8" id="KW-0819">tRNA processing</keyword>
<dbReference type="HAMAP" id="MF_00104">
    <property type="entry name" value="RNase_III"/>
    <property type="match status" value="1"/>
</dbReference>
<dbReference type="SUPFAM" id="SSF54768">
    <property type="entry name" value="dsRNA-binding domain-like"/>
    <property type="match status" value="1"/>
</dbReference>
<keyword evidence="6 8" id="KW-0378">Hydrolase</keyword>
<name>A0ABX0HKP6_9PROT</name>
<evidence type="ECO:0000256" key="2">
    <source>
        <dbReference type="ARBA" id="ARBA00010183"/>
    </source>
</evidence>
<dbReference type="InterPro" id="IPR000999">
    <property type="entry name" value="RNase_III_dom"/>
</dbReference>
<feature type="domain" description="DRBM" evidence="9">
    <location>
        <begin position="189"/>
        <end position="253"/>
    </location>
</feature>
<evidence type="ECO:0000256" key="3">
    <source>
        <dbReference type="ARBA" id="ARBA00022664"/>
    </source>
</evidence>
<feature type="binding site" evidence="8">
    <location>
        <position position="77"/>
    </location>
    <ligand>
        <name>Mg(2+)</name>
        <dbReference type="ChEBI" id="CHEBI:18420"/>
    </ligand>
</feature>
<evidence type="ECO:0000256" key="5">
    <source>
        <dbReference type="ARBA" id="ARBA00022759"/>
    </source>
</evidence>
<dbReference type="CDD" id="cd10845">
    <property type="entry name" value="DSRM_RNAse_III_family"/>
    <property type="match status" value="1"/>
</dbReference>
<comment type="subcellular location">
    <subcellularLocation>
        <location evidence="8">Cytoplasm</location>
    </subcellularLocation>
</comment>
<comment type="subunit">
    <text evidence="8">Homodimer.</text>
</comment>
<evidence type="ECO:0000313" key="12">
    <source>
        <dbReference type="Proteomes" id="UP000818603"/>
    </source>
</evidence>
<keyword evidence="4 8" id="KW-0540">Nuclease</keyword>
<dbReference type="InterPro" id="IPR014720">
    <property type="entry name" value="dsRBD_dom"/>
</dbReference>
<sequence length="265" mass="28745">MATTRTFSSSGTGRPISAGAGYSTRWSRLLTDQGQDKLAALQDRIDHRFRDMSLLERAVTHSSLSGSGTVRDLERLEFLGDRVLGLMTAETLWRRFPDYSEGDMAPRLNALVRKETCAKAARAIGLADALRMSASEEDAGGRDKDAILGDACEALLGALYVDGGLKAAQKVFDLYWGVNFDKLAARFMDAKTALQEWAQSERKSAPVYKTVSTEGPAHAPVFVVEASVTGLKPATGEAGSKRAAQMLAAQAILLREKIWTDNDID</sequence>
<comment type="cofactor">
    <cofactor evidence="8">
        <name>Mg(2+)</name>
        <dbReference type="ChEBI" id="CHEBI:18420"/>
    </cofactor>
</comment>
<keyword evidence="8" id="KW-0698">rRNA processing</keyword>
<dbReference type="CDD" id="cd00593">
    <property type="entry name" value="RIBOc"/>
    <property type="match status" value="1"/>
</dbReference>
<reference evidence="11 12" key="1">
    <citation type="submission" date="2020-02" db="EMBL/GenBank/DDBJ databases">
        <title>Genome sequence of Parvularcula flava strain NH6-79.</title>
        <authorList>
            <person name="Abdul Karim M.H."/>
            <person name="Lam M.Q."/>
            <person name="Chen S.J."/>
            <person name="Yahya A."/>
            <person name="Shahir S."/>
            <person name="Shamsir M.S."/>
            <person name="Chong C.S."/>
        </authorList>
    </citation>
    <scope>NUCLEOTIDE SEQUENCE [LARGE SCALE GENOMIC DNA]</scope>
    <source>
        <strain evidence="11 12">NH6-79</strain>
    </source>
</reference>
<comment type="catalytic activity">
    <reaction evidence="1 8">
        <text>Endonucleolytic cleavage to 5'-phosphomonoester.</text>
        <dbReference type="EC" id="3.1.26.3"/>
    </reaction>
</comment>
<dbReference type="EMBL" id="VCJR02000001">
    <property type="protein sequence ID" value="NHK27563.1"/>
    <property type="molecule type" value="Genomic_DNA"/>
</dbReference>
<dbReference type="PROSITE" id="PS50142">
    <property type="entry name" value="RNASE_3_2"/>
    <property type="match status" value="1"/>
</dbReference>
<dbReference type="NCBIfam" id="TIGR02191">
    <property type="entry name" value="RNaseIII"/>
    <property type="match status" value="1"/>
</dbReference>
<keyword evidence="5 8" id="KW-0255">Endonuclease</keyword>